<feature type="region of interest" description="Disordered" evidence="1">
    <location>
        <begin position="182"/>
        <end position="239"/>
    </location>
</feature>
<dbReference type="KEGG" id="vcn:VOLCADRAFT_107220"/>
<dbReference type="AlphaFoldDB" id="D8UCP2"/>
<dbReference type="RefSeq" id="XP_002956442.1">
    <property type="nucleotide sequence ID" value="XM_002956396.1"/>
</dbReference>
<evidence type="ECO:0000313" key="2">
    <source>
        <dbReference type="EMBL" id="EFJ42586.1"/>
    </source>
</evidence>
<feature type="compositionally biased region" description="Pro residues" evidence="1">
    <location>
        <begin position="185"/>
        <end position="210"/>
    </location>
</feature>
<dbReference type="OrthoDB" id="535521at2759"/>
<keyword evidence="3" id="KW-1185">Reference proteome</keyword>
<accession>D8UCP2</accession>
<dbReference type="InParanoid" id="D8UCP2"/>
<organism evidence="3">
    <name type="scientific">Volvox carteri f. nagariensis</name>
    <dbReference type="NCBI Taxonomy" id="3068"/>
    <lineage>
        <taxon>Eukaryota</taxon>
        <taxon>Viridiplantae</taxon>
        <taxon>Chlorophyta</taxon>
        <taxon>core chlorophytes</taxon>
        <taxon>Chlorophyceae</taxon>
        <taxon>CS clade</taxon>
        <taxon>Chlamydomonadales</taxon>
        <taxon>Volvocaceae</taxon>
        <taxon>Volvox</taxon>
    </lineage>
</organism>
<sequence>MSSAASLTGVMCRILLLTSVAYNDTNQITLEFSTPRFVAPSSMFFCFTTTSITLTADTFTILELKQGGTIFTVNESTEVGPYSDFASTSFFSSGTGELNAVEISTVYEVLGTDPFYGGSFKLQRYDDLVVDQQGIPIRGVADFPVDPAAPPGGSGGGPQIGNCFLLTGSWQADSRYQMTLRVTNPLPPTPAEVPYPPPPLPSPSPPPLPSPLTDGTAPPTSPPQPSPPSPAPPPPGPQYMLYSNNATPILWVAPVTYEIAMSGNGSVTNTLLFSVRGNKYGAACPLRPAIVPYMGTMFDACAEASKRGLDGNGTVTPGIRDTLPFTAPPLTPYTLTSFGATSCTASSGQVLGPRLGGECITCGLYGIVQNGSCTCPSHILSHRVGAAACGDPISPDGSARSIADLPAWLCNTFTTALNQWKAKRLLDHIVAKQYIQAFTQAAGPLLDYTAVYEAFQTFNSTLIFDSRRPNSPTRAHGIKPNCNRCTAGAFKDVYTKKMTPVFDWHFDAMNTFRFIGYVLDKELGAPCPDLWNSSNPKEWNYGYYDQIICKPMPPETCCGANFYGTTSPSLD</sequence>
<name>D8UCP2_VOLCA</name>
<evidence type="ECO:0000256" key="1">
    <source>
        <dbReference type="SAM" id="MobiDB-lite"/>
    </source>
</evidence>
<gene>
    <name evidence="2" type="ORF">VOLCADRAFT_107220</name>
</gene>
<dbReference type="Proteomes" id="UP000001058">
    <property type="component" value="Unassembled WGS sequence"/>
</dbReference>
<proteinExistence type="predicted"/>
<feature type="compositionally biased region" description="Pro residues" evidence="1">
    <location>
        <begin position="219"/>
        <end position="237"/>
    </location>
</feature>
<dbReference type="EMBL" id="GL378381">
    <property type="protein sequence ID" value="EFJ42586.1"/>
    <property type="molecule type" value="Genomic_DNA"/>
</dbReference>
<dbReference type="eggNOG" id="ENOG502STQ0">
    <property type="taxonomic scope" value="Eukaryota"/>
</dbReference>
<evidence type="ECO:0000313" key="3">
    <source>
        <dbReference type="Proteomes" id="UP000001058"/>
    </source>
</evidence>
<reference evidence="2 3" key="1">
    <citation type="journal article" date="2010" name="Science">
        <title>Genomic analysis of organismal complexity in the multicellular green alga Volvox carteri.</title>
        <authorList>
            <person name="Prochnik S.E."/>
            <person name="Umen J."/>
            <person name="Nedelcu A.M."/>
            <person name="Hallmann A."/>
            <person name="Miller S.M."/>
            <person name="Nishii I."/>
            <person name="Ferris P."/>
            <person name="Kuo A."/>
            <person name="Mitros T."/>
            <person name="Fritz-Laylin L.K."/>
            <person name="Hellsten U."/>
            <person name="Chapman J."/>
            <person name="Simakov O."/>
            <person name="Rensing S.A."/>
            <person name="Terry A."/>
            <person name="Pangilinan J."/>
            <person name="Kapitonov V."/>
            <person name="Jurka J."/>
            <person name="Salamov A."/>
            <person name="Shapiro H."/>
            <person name="Schmutz J."/>
            <person name="Grimwood J."/>
            <person name="Lindquist E."/>
            <person name="Lucas S."/>
            <person name="Grigoriev I.V."/>
            <person name="Schmitt R."/>
            <person name="Kirk D."/>
            <person name="Rokhsar D.S."/>
        </authorList>
    </citation>
    <scope>NUCLEOTIDE SEQUENCE [LARGE SCALE GENOMIC DNA]</scope>
    <source>
        <strain evidence="3">f. Nagariensis / Eve</strain>
    </source>
</reference>
<protein>
    <submittedName>
        <fullName evidence="2">Uncharacterized protein</fullName>
    </submittedName>
</protein>
<dbReference type="GeneID" id="9619545"/>